<organism evidence="2 3">
    <name type="scientific">Sphingomonas echinoides</name>
    <dbReference type="NCBI Taxonomy" id="59803"/>
    <lineage>
        <taxon>Bacteria</taxon>
        <taxon>Pseudomonadati</taxon>
        <taxon>Pseudomonadota</taxon>
        <taxon>Alphaproteobacteria</taxon>
        <taxon>Sphingomonadales</taxon>
        <taxon>Sphingomonadaceae</taxon>
        <taxon>Sphingomonas</taxon>
    </lineage>
</organism>
<evidence type="ECO:0000313" key="2">
    <source>
        <dbReference type="EMBL" id="MDX5984242.1"/>
    </source>
</evidence>
<dbReference type="InterPro" id="IPR008283">
    <property type="entry name" value="Peptidase_M17_N"/>
</dbReference>
<gene>
    <name evidence="2" type="ORF">SIL82_08205</name>
</gene>
<dbReference type="InterPro" id="IPR043472">
    <property type="entry name" value="Macro_dom-like"/>
</dbReference>
<evidence type="ECO:0000313" key="3">
    <source>
        <dbReference type="Proteomes" id="UP001279660"/>
    </source>
</evidence>
<dbReference type="Proteomes" id="UP001279660">
    <property type="component" value="Unassembled WGS sequence"/>
</dbReference>
<dbReference type="Pfam" id="PF02789">
    <property type="entry name" value="Peptidase_M17_N"/>
    <property type="match status" value="1"/>
</dbReference>
<protein>
    <submittedName>
        <fullName evidence="2">M17 family peptidase N-terminal domain-containing protein</fullName>
    </submittedName>
</protein>
<feature type="domain" description="Peptidase M17 leucyl aminopeptidase N-terminal" evidence="1">
    <location>
        <begin position="46"/>
        <end position="162"/>
    </location>
</feature>
<accession>A0ABU4PK72</accession>
<sequence length="207" mass="21132">MEEPTSSNDAMPIGEWAGVGIAVAPNDAVTAAVDLAAAGVFTHELSPDGAVGGLRHLDRAVGGAVMRLRGDGVFNAAPGEILALSTPRLPVAASTILLVGMGDPESWSPAMLETAMSAATNEALRRGAVSASFAPSLLDSGIAVIDAAGVAMAMLRGLLSALDAYPRRFDLKLWVFCTGAAHLTATHAAFARAYADLAREMPPGRAP</sequence>
<name>A0ABU4PK72_9SPHN</name>
<evidence type="ECO:0000259" key="1">
    <source>
        <dbReference type="Pfam" id="PF02789"/>
    </source>
</evidence>
<dbReference type="Gene3D" id="3.40.220.10">
    <property type="entry name" value="Leucine Aminopeptidase, subunit E, domain 1"/>
    <property type="match status" value="1"/>
</dbReference>
<keyword evidence="3" id="KW-1185">Reference proteome</keyword>
<dbReference type="SUPFAM" id="SSF52949">
    <property type="entry name" value="Macro domain-like"/>
    <property type="match status" value="1"/>
</dbReference>
<proteinExistence type="predicted"/>
<comment type="caution">
    <text evidence="2">The sequence shown here is derived from an EMBL/GenBank/DDBJ whole genome shotgun (WGS) entry which is preliminary data.</text>
</comment>
<dbReference type="RefSeq" id="WP_010403628.1">
    <property type="nucleotide sequence ID" value="NZ_JAWXXV010000001.1"/>
</dbReference>
<dbReference type="EMBL" id="JAWXXV010000001">
    <property type="protein sequence ID" value="MDX5984242.1"/>
    <property type="molecule type" value="Genomic_DNA"/>
</dbReference>
<reference evidence="2 3" key="1">
    <citation type="submission" date="2023-11" db="EMBL/GenBank/DDBJ databases">
        <title>MicrobeMod: A computational toolkit for identifying prokaryotic methylation and restriction-modification with nanopore sequencing.</title>
        <authorList>
            <person name="Crits-Christoph A."/>
            <person name="Kang S.C."/>
            <person name="Lee H."/>
            <person name="Ostrov N."/>
        </authorList>
    </citation>
    <scope>NUCLEOTIDE SEQUENCE [LARGE SCALE GENOMIC DNA]</scope>
    <source>
        <strain evidence="2 3">ATCC 14820</strain>
    </source>
</reference>